<protein>
    <submittedName>
        <fullName evidence="1">Uncharacterized protein</fullName>
    </submittedName>
</protein>
<proteinExistence type="predicted"/>
<gene>
    <name evidence="1" type="ORF">L6452_00623</name>
</gene>
<sequence length="885" mass="93529">MSGGRVSIPNNVRKTIQNIKEITGNHSEDEIYAMLKECSMDPNETAQKLLLQDPFHEVKSKRDRKKENLNKESTEPKWRPGMQGRGNRGGRGNYSSRHSSNDAGGGRASLSAKENGINQGAEDRTNPSMPQGQKNKETFAVASSSRAVADGSSDIISENTSIVSAAHSSVGSDKKPSEVTASTATSKLDGPLPQLPSIEASKSTTVTSGSGSAHVSPMSSSNYASASKTPSPSPGVYLSDSDPILMPSQDSRFPAGTIRREVGSQRTPVEKIHETPLEIKSTACGSEGGNSSMQGKAHSELQGVGKNLILESSRPGTSSHVSLSISRPSSNYNNRLQQAIGQQKVVPGMEWKPKPTNAVLAQGNGSSESIKVPAVSTKGHTLTPSASSNLDTKDATSELERKLEESHISDDQHVIIPNHLHVPEAEKLGFCFGSFDASFGLNASSSNGPVTDKSSEASEEVDESIEEQSRNQNDLATADERDHPDHPTSFGNVPEKLPAEGDVSSNAAPDYRESKPETSLPTSGHQYPVVHTSPNFSFGFMPPMIGSQLTSFESNESQSRDGSHVPSFVVQQPFDPASYYAQFYRSGADNDGRLSPFHSTGVPTKYNGNVAVLSPQASQSSQEVGNSLMLSAAGPTSIATQTAGVMQNSIAVTQQPLPVFRQPTGVHLPHYPPNYIPYGPYFSPFYVPPPAIHQFLSNGAFPQQHQAGSMYPAPPVATPKYPLPQYKPGSNTGNSTHMGMAGSYGPYGSPPASYNPGSATTAGNSTSNEDLGGSQYKESNVYITGQQSEGSGVWIAAPGRDMASSFYNLPQGGQVAYTPTQAGHGTFASIYHPAQPVTTGAVHPLLQQSQTLAAGGGGGGGVDMAAGGGVYQQPQPAQINWPNNY</sequence>
<evidence type="ECO:0000313" key="2">
    <source>
        <dbReference type="Proteomes" id="UP001055879"/>
    </source>
</evidence>
<reference evidence="2" key="1">
    <citation type="journal article" date="2022" name="Mol. Ecol. Resour.">
        <title>The genomes of chicory, endive, great burdock and yacon provide insights into Asteraceae palaeo-polyploidization history and plant inulin production.</title>
        <authorList>
            <person name="Fan W."/>
            <person name="Wang S."/>
            <person name="Wang H."/>
            <person name="Wang A."/>
            <person name="Jiang F."/>
            <person name="Liu H."/>
            <person name="Zhao H."/>
            <person name="Xu D."/>
            <person name="Zhang Y."/>
        </authorList>
    </citation>
    <scope>NUCLEOTIDE SEQUENCE [LARGE SCALE GENOMIC DNA]</scope>
    <source>
        <strain evidence="2">cv. Niubang</strain>
    </source>
</reference>
<comment type="caution">
    <text evidence="1">The sequence shown here is derived from an EMBL/GenBank/DDBJ whole genome shotgun (WGS) entry which is preliminary data.</text>
</comment>
<accession>A0ACB9FED0</accession>
<name>A0ACB9FED0_ARCLA</name>
<reference evidence="1 2" key="2">
    <citation type="journal article" date="2022" name="Mol. Ecol. Resour.">
        <title>The genomes of chicory, endive, great burdock and yacon provide insights into Asteraceae paleo-polyploidization history and plant inulin production.</title>
        <authorList>
            <person name="Fan W."/>
            <person name="Wang S."/>
            <person name="Wang H."/>
            <person name="Wang A."/>
            <person name="Jiang F."/>
            <person name="Liu H."/>
            <person name="Zhao H."/>
            <person name="Xu D."/>
            <person name="Zhang Y."/>
        </authorList>
    </citation>
    <scope>NUCLEOTIDE SEQUENCE [LARGE SCALE GENOMIC DNA]</scope>
    <source>
        <strain evidence="2">cv. Niubang</strain>
    </source>
</reference>
<dbReference type="Proteomes" id="UP001055879">
    <property type="component" value="Linkage Group LG01"/>
</dbReference>
<organism evidence="1 2">
    <name type="scientific">Arctium lappa</name>
    <name type="common">Greater burdock</name>
    <name type="synonym">Lappa major</name>
    <dbReference type="NCBI Taxonomy" id="4217"/>
    <lineage>
        <taxon>Eukaryota</taxon>
        <taxon>Viridiplantae</taxon>
        <taxon>Streptophyta</taxon>
        <taxon>Embryophyta</taxon>
        <taxon>Tracheophyta</taxon>
        <taxon>Spermatophyta</taxon>
        <taxon>Magnoliopsida</taxon>
        <taxon>eudicotyledons</taxon>
        <taxon>Gunneridae</taxon>
        <taxon>Pentapetalae</taxon>
        <taxon>asterids</taxon>
        <taxon>campanulids</taxon>
        <taxon>Asterales</taxon>
        <taxon>Asteraceae</taxon>
        <taxon>Carduoideae</taxon>
        <taxon>Cardueae</taxon>
        <taxon>Arctiinae</taxon>
        <taxon>Arctium</taxon>
    </lineage>
</organism>
<evidence type="ECO:0000313" key="1">
    <source>
        <dbReference type="EMBL" id="KAI3769517.1"/>
    </source>
</evidence>
<keyword evidence="2" id="KW-1185">Reference proteome</keyword>
<dbReference type="EMBL" id="CM042047">
    <property type="protein sequence ID" value="KAI3769517.1"/>
    <property type="molecule type" value="Genomic_DNA"/>
</dbReference>